<keyword evidence="6 12" id="KW-0067">ATP-binding</keyword>
<feature type="binding site" evidence="12">
    <location>
        <position position="283"/>
    </location>
    <ligand>
        <name>ATP</name>
        <dbReference type="ChEBI" id="CHEBI:30616"/>
    </ligand>
</feature>
<proteinExistence type="inferred from homology"/>
<dbReference type="InterPro" id="IPR050795">
    <property type="entry name" value="Asn_Synthetase"/>
</dbReference>
<dbReference type="Proteomes" id="UP000675554">
    <property type="component" value="Unassembled WGS sequence"/>
</dbReference>
<dbReference type="Gene3D" id="3.60.20.10">
    <property type="entry name" value="Glutamine Phosphoribosylpyrophosphate, subunit 1, domain 1"/>
    <property type="match status" value="1"/>
</dbReference>
<dbReference type="InterPro" id="IPR001962">
    <property type="entry name" value="Asn_synthase"/>
</dbReference>
<dbReference type="PROSITE" id="PS51278">
    <property type="entry name" value="GATASE_TYPE_2"/>
    <property type="match status" value="1"/>
</dbReference>
<evidence type="ECO:0000256" key="1">
    <source>
        <dbReference type="ARBA" id="ARBA00005752"/>
    </source>
</evidence>
<dbReference type="SUPFAM" id="SSF56235">
    <property type="entry name" value="N-terminal nucleophile aminohydrolases (Ntn hydrolases)"/>
    <property type="match status" value="1"/>
</dbReference>
<dbReference type="GO" id="GO:0004066">
    <property type="term" value="F:asparagine synthase (glutamine-hydrolyzing) activity"/>
    <property type="evidence" value="ECO:0007669"/>
    <property type="project" value="UniProtKB-EC"/>
</dbReference>
<evidence type="ECO:0000256" key="8">
    <source>
        <dbReference type="ARBA" id="ARBA00022962"/>
    </source>
</evidence>
<feature type="site" description="Important for beta-aspartyl-AMP intermediate formation" evidence="13">
    <location>
        <position position="358"/>
    </location>
</feature>
<dbReference type="Pfam" id="PF00733">
    <property type="entry name" value="Asn_synthase"/>
    <property type="match status" value="2"/>
</dbReference>
<dbReference type="AlphaFoldDB" id="A0A8T4J6S0"/>
<dbReference type="InterPro" id="IPR006426">
    <property type="entry name" value="Asn_synth_AEB"/>
</dbReference>
<evidence type="ECO:0000259" key="14">
    <source>
        <dbReference type="PROSITE" id="PS51278"/>
    </source>
</evidence>
<protein>
    <recommendedName>
        <fullName evidence="2">asparagine synthase (glutamine-hydrolyzing)</fullName>
        <ecNumber evidence="2">6.3.5.4</ecNumber>
    </recommendedName>
</protein>
<gene>
    <name evidence="15" type="primary">asnB</name>
    <name evidence="15" type="ORF">KDA82_34650</name>
</gene>
<comment type="similarity">
    <text evidence="1">Belongs to the asparagine synthetase family.</text>
</comment>
<dbReference type="Gene3D" id="3.40.50.620">
    <property type="entry name" value="HUPs"/>
    <property type="match status" value="1"/>
</dbReference>
<dbReference type="GO" id="GO:0005829">
    <property type="term" value="C:cytosol"/>
    <property type="evidence" value="ECO:0007669"/>
    <property type="project" value="TreeGrafter"/>
</dbReference>
<dbReference type="InterPro" id="IPR014729">
    <property type="entry name" value="Rossmann-like_a/b/a_fold"/>
</dbReference>
<evidence type="ECO:0000256" key="4">
    <source>
        <dbReference type="ARBA" id="ARBA00022605"/>
    </source>
</evidence>
<feature type="domain" description="Glutamine amidotransferase type-2" evidence="14">
    <location>
        <begin position="2"/>
        <end position="197"/>
    </location>
</feature>
<evidence type="ECO:0000256" key="10">
    <source>
        <dbReference type="ARBA" id="ARBA00048741"/>
    </source>
</evidence>
<evidence type="ECO:0000313" key="16">
    <source>
        <dbReference type="Proteomes" id="UP000675554"/>
    </source>
</evidence>
<dbReference type="CDD" id="cd01991">
    <property type="entry name" value="Asn_synthase_B_C"/>
    <property type="match status" value="1"/>
</dbReference>
<evidence type="ECO:0000256" key="6">
    <source>
        <dbReference type="ARBA" id="ARBA00022840"/>
    </source>
</evidence>
<keyword evidence="4 11" id="KW-0028">Amino-acid biosynthesis</keyword>
<keyword evidence="3 15" id="KW-0436">Ligase</keyword>
<dbReference type="GO" id="GO:0005524">
    <property type="term" value="F:ATP binding"/>
    <property type="evidence" value="ECO:0007669"/>
    <property type="project" value="UniProtKB-KW"/>
</dbReference>
<dbReference type="InterPro" id="IPR017932">
    <property type="entry name" value="GATase_2_dom"/>
</dbReference>
<evidence type="ECO:0000256" key="9">
    <source>
        <dbReference type="ARBA" id="ARBA00029440"/>
    </source>
</evidence>
<dbReference type="PIRSF" id="PIRSF001589">
    <property type="entry name" value="Asn_synthetase_glu-h"/>
    <property type="match status" value="1"/>
</dbReference>
<dbReference type="SUPFAM" id="SSF52402">
    <property type="entry name" value="Adenine nucleotide alpha hydrolases-like"/>
    <property type="match status" value="1"/>
</dbReference>
<evidence type="ECO:0000256" key="5">
    <source>
        <dbReference type="ARBA" id="ARBA00022741"/>
    </source>
</evidence>
<dbReference type="GO" id="GO:0006529">
    <property type="term" value="P:asparagine biosynthetic process"/>
    <property type="evidence" value="ECO:0007669"/>
    <property type="project" value="UniProtKB-KW"/>
</dbReference>
<dbReference type="NCBIfam" id="TIGR01536">
    <property type="entry name" value="asn_synth_AEB"/>
    <property type="match status" value="1"/>
</dbReference>
<sequence length="529" mass="56887">MCGIAAIHVTDEAAHGTPDEALGERMLDRLAHRGPDDSGTRVCGTRSWLGHRRLSIVDLDGGRQPLPATAPSLSLSSPPYDGWSLVCNGEIYGHSELRAALGEDRFTSASDSEAALVLLRERGPEELDRLSGMWALCAAAPDGRFVAARDRVGIKPLYWARTPGAVHFASELRAFDPDVRHAAEAFPPGCSWTPGEGLRRFAGPVPPRGSRTSAADRADWAGLPERAVEKATREVVADSVRRHLMADVEVGVFLSGGLDSGLVAAVAAETYAREGRRLKTFAVGTPGSADLLAAREAAAFLGTEHHEAVLDPAEAVAALETVIACVESFDAGLIRSAVPNWFLARLAARHVKAVLTGEGADELFAGYGYYHEAHPEPAALERELRRTVGALHGLNLQRCDRVTMAHGLEARVPFLDTEVIGHAMSLPAEAKSLEPDGMEKGHLRRAFAGWLPEKLLWRRKEEFGTGSGARDVLGAGWEERISDAEFAAARDAEGAPELRGKEELAYYRAFCRALPGVRPQAVLTRFATG</sequence>
<dbReference type="EC" id="6.3.5.4" evidence="2"/>
<reference evidence="15" key="1">
    <citation type="submission" date="2021-04" db="EMBL/GenBank/DDBJ databases">
        <title>Sequencing of actinobacteria type strains.</title>
        <authorList>
            <person name="Nguyen G.-S."/>
            <person name="Wentzel A."/>
        </authorList>
    </citation>
    <scope>NUCLEOTIDE SEQUENCE</scope>
    <source>
        <strain evidence="15">DSM 42095</strain>
    </source>
</reference>
<dbReference type="PANTHER" id="PTHR11772">
    <property type="entry name" value="ASPARAGINE SYNTHETASE"/>
    <property type="match status" value="1"/>
</dbReference>
<comment type="catalytic activity">
    <reaction evidence="10">
        <text>L-aspartate + L-glutamine + ATP + H2O = L-asparagine + L-glutamate + AMP + diphosphate + H(+)</text>
        <dbReference type="Rhea" id="RHEA:12228"/>
        <dbReference type="ChEBI" id="CHEBI:15377"/>
        <dbReference type="ChEBI" id="CHEBI:15378"/>
        <dbReference type="ChEBI" id="CHEBI:29985"/>
        <dbReference type="ChEBI" id="CHEBI:29991"/>
        <dbReference type="ChEBI" id="CHEBI:30616"/>
        <dbReference type="ChEBI" id="CHEBI:33019"/>
        <dbReference type="ChEBI" id="CHEBI:58048"/>
        <dbReference type="ChEBI" id="CHEBI:58359"/>
        <dbReference type="ChEBI" id="CHEBI:456215"/>
        <dbReference type="EC" id="6.3.5.4"/>
    </reaction>
</comment>
<dbReference type="CDD" id="cd00712">
    <property type="entry name" value="AsnB"/>
    <property type="match status" value="1"/>
</dbReference>
<dbReference type="InterPro" id="IPR029055">
    <property type="entry name" value="Ntn_hydrolases_N"/>
</dbReference>
<evidence type="ECO:0000256" key="7">
    <source>
        <dbReference type="ARBA" id="ARBA00022888"/>
    </source>
</evidence>
<feature type="active site" description="For GATase activity" evidence="11">
    <location>
        <position position="2"/>
    </location>
</feature>
<comment type="caution">
    <text evidence="15">The sequence shown here is derived from an EMBL/GenBank/DDBJ whole genome shotgun (WGS) entry which is preliminary data.</text>
</comment>
<keyword evidence="5 12" id="KW-0547">Nucleotide-binding</keyword>
<dbReference type="EMBL" id="JAGSMN010001173">
    <property type="protein sequence ID" value="MBR7678037.1"/>
    <property type="molecule type" value="Genomic_DNA"/>
</dbReference>
<evidence type="ECO:0000256" key="12">
    <source>
        <dbReference type="PIRSR" id="PIRSR001589-2"/>
    </source>
</evidence>
<evidence type="ECO:0000256" key="3">
    <source>
        <dbReference type="ARBA" id="ARBA00022598"/>
    </source>
</evidence>
<dbReference type="PANTHER" id="PTHR11772:SF2">
    <property type="entry name" value="ASPARAGINE SYNTHETASE [GLUTAMINE-HYDROLYZING]"/>
    <property type="match status" value="1"/>
</dbReference>
<dbReference type="Pfam" id="PF13537">
    <property type="entry name" value="GATase_7"/>
    <property type="match status" value="1"/>
</dbReference>
<evidence type="ECO:0000256" key="2">
    <source>
        <dbReference type="ARBA" id="ARBA00012737"/>
    </source>
</evidence>
<name>A0A8T4J6S0_9ACTN</name>
<keyword evidence="8 11" id="KW-0315">Glutamine amidotransferase</keyword>
<feature type="binding site" evidence="12">
    <location>
        <position position="111"/>
    </location>
    <ligand>
        <name>L-glutamine</name>
        <dbReference type="ChEBI" id="CHEBI:58359"/>
    </ligand>
</feature>
<evidence type="ECO:0000313" key="15">
    <source>
        <dbReference type="EMBL" id="MBR7678037.1"/>
    </source>
</evidence>
<keyword evidence="7 11" id="KW-0061">Asparagine biosynthesis</keyword>
<evidence type="ECO:0000256" key="11">
    <source>
        <dbReference type="PIRSR" id="PIRSR001589-1"/>
    </source>
</evidence>
<evidence type="ECO:0000256" key="13">
    <source>
        <dbReference type="PIRSR" id="PIRSR001589-3"/>
    </source>
</evidence>
<dbReference type="InterPro" id="IPR033738">
    <property type="entry name" value="AsnB_N"/>
</dbReference>
<comment type="pathway">
    <text evidence="9">Amino-acid biosynthesis.</text>
</comment>
<keyword evidence="16" id="KW-1185">Reference proteome</keyword>
<organism evidence="15 16">
    <name type="scientific">Streptomyces daliensis</name>
    <dbReference type="NCBI Taxonomy" id="299421"/>
    <lineage>
        <taxon>Bacteria</taxon>
        <taxon>Bacillati</taxon>
        <taxon>Actinomycetota</taxon>
        <taxon>Actinomycetes</taxon>
        <taxon>Kitasatosporales</taxon>
        <taxon>Streptomycetaceae</taxon>
        <taxon>Streptomyces</taxon>
    </lineage>
</organism>
<accession>A0A8T4J6S0</accession>